<evidence type="ECO:0000259" key="1">
    <source>
        <dbReference type="Pfam" id="PF01498"/>
    </source>
</evidence>
<dbReference type="GO" id="GO:0015074">
    <property type="term" value="P:DNA integration"/>
    <property type="evidence" value="ECO:0007669"/>
    <property type="project" value="InterPro"/>
</dbReference>
<keyword evidence="3" id="KW-1185">Reference proteome</keyword>
<evidence type="ECO:0000313" key="2">
    <source>
        <dbReference type="EMBL" id="KFM68457.1"/>
    </source>
</evidence>
<dbReference type="EMBL" id="KK116685">
    <property type="protein sequence ID" value="KFM68457.1"/>
    <property type="molecule type" value="Genomic_DNA"/>
</dbReference>
<evidence type="ECO:0000313" key="3">
    <source>
        <dbReference type="Proteomes" id="UP000054359"/>
    </source>
</evidence>
<dbReference type="Pfam" id="PF01498">
    <property type="entry name" value="HTH_Tnp_Tc3_2"/>
    <property type="match status" value="1"/>
</dbReference>
<feature type="non-terminal residue" evidence="2">
    <location>
        <position position="107"/>
    </location>
</feature>
<dbReference type="OrthoDB" id="9996331at2759"/>
<dbReference type="Proteomes" id="UP000054359">
    <property type="component" value="Unassembled WGS sequence"/>
</dbReference>
<dbReference type="STRING" id="407821.A0A087TTL8"/>
<feature type="domain" description="Transposase Tc1-like" evidence="1">
    <location>
        <begin position="24"/>
        <end position="94"/>
    </location>
</feature>
<dbReference type="AlphaFoldDB" id="A0A087TTL8"/>
<proteinExistence type="predicted"/>
<accession>A0A087TTL8</accession>
<protein>
    <recommendedName>
        <fullName evidence="1">Transposase Tc1-like domain-containing protein</fullName>
    </recommendedName>
</protein>
<dbReference type="OMA" id="CHRQRID"/>
<name>A0A087TTL8_STEMI</name>
<dbReference type="GO" id="GO:0006313">
    <property type="term" value="P:DNA transposition"/>
    <property type="evidence" value="ECO:0007669"/>
    <property type="project" value="InterPro"/>
</dbReference>
<organism evidence="2 3">
    <name type="scientific">Stegodyphus mimosarum</name>
    <name type="common">African social velvet spider</name>
    <dbReference type="NCBI Taxonomy" id="407821"/>
    <lineage>
        <taxon>Eukaryota</taxon>
        <taxon>Metazoa</taxon>
        <taxon>Ecdysozoa</taxon>
        <taxon>Arthropoda</taxon>
        <taxon>Chelicerata</taxon>
        <taxon>Arachnida</taxon>
        <taxon>Araneae</taxon>
        <taxon>Araneomorphae</taxon>
        <taxon>Entelegynae</taxon>
        <taxon>Eresoidea</taxon>
        <taxon>Eresidae</taxon>
        <taxon>Stegodyphus</taxon>
    </lineage>
</organism>
<dbReference type="GO" id="GO:0003677">
    <property type="term" value="F:DNA binding"/>
    <property type="evidence" value="ECO:0007669"/>
    <property type="project" value="InterPro"/>
</dbReference>
<dbReference type="InterPro" id="IPR002492">
    <property type="entry name" value="Transposase_Tc1-like"/>
</dbReference>
<reference evidence="2 3" key="1">
    <citation type="submission" date="2013-11" db="EMBL/GenBank/DDBJ databases">
        <title>Genome sequencing of Stegodyphus mimosarum.</title>
        <authorList>
            <person name="Bechsgaard J."/>
        </authorList>
    </citation>
    <scope>NUCLEOTIDE SEQUENCE [LARGE SCALE GENOMIC DNA]</scope>
</reference>
<gene>
    <name evidence="2" type="ORF">X975_11860</name>
</gene>
<sequence length="107" mass="12645">MDRETTSRCPTVCHRQRIDSREQKLLCTVHCDRRTTTAEITSSHSSGDPNSVSQHTVQRTLLHMGQCIRRPKHVPALTVFHHQLHLQWAKEHWNWTLEEWKKVAWSN</sequence>